<evidence type="ECO:0000313" key="2">
    <source>
        <dbReference type="EMBL" id="KKY17686.1"/>
    </source>
</evidence>
<dbReference type="Gene3D" id="3.40.140.10">
    <property type="entry name" value="Cytidine Deaminase, domain 2"/>
    <property type="match status" value="1"/>
</dbReference>
<dbReference type="InterPro" id="IPR002125">
    <property type="entry name" value="CMP_dCMP_dom"/>
</dbReference>
<organism evidence="2 3">
    <name type="scientific">Phaeomoniella chlamydospora</name>
    <name type="common">Phaeoacremonium chlamydosporum</name>
    <dbReference type="NCBI Taxonomy" id="158046"/>
    <lineage>
        <taxon>Eukaryota</taxon>
        <taxon>Fungi</taxon>
        <taxon>Dikarya</taxon>
        <taxon>Ascomycota</taxon>
        <taxon>Pezizomycotina</taxon>
        <taxon>Eurotiomycetes</taxon>
        <taxon>Chaetothyriomycetidae</taxon>
        <taxon>Phaeomoniellales</taxon>
        <taxon>Phaeomoniellaceae</taxon>
        <taxon>Phaeomoniella</taxon>
    </lineage>
</organism>
<dbReference type="GO" id="GO:0003824">
    <property type="term" value="F:catalytic activity"/>
    <property type="evidence" value="ECO:0007669"/>
    <property type="project" value="InterPro"/>
</dbReference>
<evidence type="ECO:0000259" key="1">
    <source>
        <dbReference type="Pfam" id="PF00383"/>
    </source>
</evidence>
<reference evidence="2 3" key="2">
    <citation type="submission" date="2015-05" db="EMBL/GenBank/DDBJ databases">
        <authorList>
            <person name="Morales-Cruz A."/>
            <person name="Amrine K.C."/>
            <person name="Cantu D."/>
        </authorList>
    </citation>
    <scope>NUCLEOTIDE SEQUENCE [LARGE SCALE GENOMIC DNA]</scope>
    <source>
        <strain evidence="2">UCRPC4</strain>
    </source>
</reference>
<dbReference type="EMBL" id="LCWF01000137">
    <property type="protein sequence ID" value="KKY17686.1"/>
    <property type="molecule type" value="Genomic_DNA"/>
</dbReference>
<name>A0A0G2E5R2_PHACM</name>
<gene>
    <name evidence="2" type="ORF">UCRPC4_g05319</name>
</gene>
<accession>A0A0G2E5R2</accession>
<keyword evidence="3" id="KW-1185">Reference proteome</keyword>
<dbReference type="InterPro" id="IPR016193">
    <property type="entry name" value="Cytidine_deaminase-like"/>
</dbReference>
<dbReference type="AlphaFoldDB" id="A0A0G2E5R2"/>
<dbReference type="GO" id="GO:0006139">
    <property type="term" value="P:nucleobase-containing compound metabolic process"/>
    <property type="evidence" value="ECO:0007669"/>
    <property type="project" value="UniProtKB-ARBA"/>
</dbReference>
<proteinExistence type="predicted"/>
<dbReference type="Proteomes" id="UP000053317">
    <property type="component" value="Unassembled WGS sequence"/>
</dbReference>
<dbReference type="SUPFAM" id="SSF53927">
    <property type="entry name" value="Cytidine deaminase-like"/>
    <property type="match status" value="1"/>
</dbReference>
<comment type="caution">
    <text evidence="2">The sequence shown here is derived from an EMBL/GenBank/DDBJ whole genome shotgun (WGS) entry which is preliminary data.</text>
</comment>
<reference evidence="2 3" key="1">
    <citation type="submission" date="2015-05" db="EMBL/GenBank/DDBJ databases">
        <title>Distinctive expansion of gene families associated with plant cell wall degradation and secondary metabolism in the genomes of grapevine trunk pathogens.</title>
        <authorList>
            <person name="Lawrence D.P."/>
            <person name="Travadon R."/>
            <person name="Rolshausen P.E."/>
            <person name="Baumgartner K."/>
        </authorList>
    </citation>
    <scope>NUCLEOTIDE SEQUENCE [LARGE SCALE GENOMIC DNA]</scope>
    <source>
        <strain evidence="2">UCRPC4</strain>
    </source>
</reference>
<feature type="domain" description="CMP/dCMP-type deaminase" evidence="1">
    <location>
        <begin position="29"/>
        <end position="117"/>
    </location>
</feature>
<evidence type="ECO:0000313" key="3">
    <source>
        <dbReference type="Proteomes" id="UP000053317"/>
    </source>
</evidence>
<sequence length="217" mass="24614">MTSPLSLYPATTLLDSYCNCILKDIYPASAKAVAEGSKLFGAAVLLKSDLSVVIADNNQESGSPIWHGETWTIKRFFEIPKDQRPDVKDCLFLTTHEPCSLCLSAITWSGFDNFVYLYTYEETDEIFECKGDLGVFKHVFNVRDEKPAQASLDGKQKQVRPEYKLQNEYFVALSFAELCAAVEDETEGNEWAKKVEELKKEYGMLAPAYRKNRGYEK</sequence>
<protein>
    <submittedName>
        <fullName evidence="2">Putative cytidine deoxycytidylate deaminase family protein</fullName>
    </submittedName>
</protein>
<dbReference type="OrthoDB" id="9980836at2759"/>
<dbReference type="CDD" id="cd01285">
    <property type="entry name" value="nucleoside_deaminase"/>
    <property type="match status" value="1"/>
</dbReference>
<dbReference type="Pfam" id="PF00383">
    <property type="entry name" value="dCMP_cyt_deam_1"/>
    <property type="match status" value="1"/>
</dbReference>